<dbReference type="AlphaFoldDB" id="A0A917T3J1"/>
<evidence type="ECO:0000313" key="1">
    <source>
        <dbReference type="EMBL" id="GGM08964.1"/>
    </source>
</evidence>
<gene>
    <name evidence="1" type="ORF">GCM10011534_33730</name>
</gene>
<proteinExistence type="predicted"/>
<dbReference type="RefSeq" id="WP_028286859.1">
    <property type="nucleotide sequence ID" value="NZ_BMLF01000002.1"/>
</dbReference>
<dbReference type="InterPro" id="IPR010593">
    <property type="entry name" value="DUF1159"/>
</dbReference>
<keyword evidence="2" id="KW-1185">Reference proteome</keyword>
<reference evidence="1" key="1">
    <citation type="journal article" date="2014" name="Int. J. Syst. Evol. Microbiol.">
        <title>Complete genome sequence of Corynebacterium casei LMG S-19264T (=DSM 44701T), isolated from a smear-ripened cheese.</title>
        <authorList>
            <consortium name="US DOE Joint Genome Institute (JGI-PGF)"/>
            <person name="Walter F."/>
            <person name="Albersmeier A."/>
            <person name="Kalinowski J."/>
            <person name="Ruckert C."/>
        </authorList>
    </citation>
    <scope>NUCLEOTIDE SEQUENCE</scope>
    <source>
        <strain evidence="1">CGMCC 1.6293</strain>
    </source>
</reference>
<dbReference type="PIRSF" id="PIRSF032064">
    <property type="entry name" value="UCP032064"/>
    <property type="match status" value="1"/>
</dbReference>
<name>A0A917T3J1_9RHOB</name>
<protein>
    <recommendedName>
        <fullName evidence="3">RNA-binding protein</fullName>
    </recommendedName>
</protein>
<dbReference type="InterPro" id="IPR007922">
    <property type="entry name" value="DciA-like"/>
</dbReference>
<reference evidence="1" key="2">
    <citation type="submission" date="2020-09" db="EMBL/GenBank/DDBJ databases">
        <authorList>
            <person name="Sun Q."/>
            <person name="Zhou Y."/>
        </authorList>
    </citation>
    <scope>NUCLEOTIDE SEQUENCE</scope>
    <source>
        <strain evidence="1">CGMCC 1.6293</strain>
    </source>
</reference>
<accession>A0A917T3J1</accession>
<dbReference type="Pfam" id="PF05258">
    <property type="entry name" value="DciA"/>
    <property type="match status" value="1"/>
</dbReference>
<evidence type="ECO:0000313" key="2">
    <source>
        <dbReference type="Proteomes" id="UP000649829"/>
    </source>
</evidence>
<sequence length="168" mass="18215">MKRRSTTTYGFKRTASLLEGRIRRAGESRGFAVTRLLTHWDEIAGPDLAAMARPVEVKYGRQNFGATLTLLTDGARAPLVEMQKEQLRQKVNAAYGYNAIAKIRITQTASTGFAEGQVAFTSAPKPEPAAPDPVAISAARDRAEGVSDEGLRAALEALGRNVLSRRKT</sequence>
<comment type="caution">
    <text evidence="1">The sequence shown here is derived from an EMBL/GenBank/DDBJ whole genome shotgun (WGS) entry which is preliminary data.</text>
</comment>
<organism evidence="1 2">
    <name type="scientific">Pseudooceanicola nanhaiensis</name>
    <dbReference type="NCBI Taxonomy" id="375761"/>
    <lineage>
        <taxon>Bacteria</taxon>
        <taxon>Pseudomonadati</taxon>
        <taxon>Pseudomonadota</taxon>
        <taxon>Alphaproteobacteria</taxon>
        <taxon>Rhodobacterales</taxon>
        <taxon>Paracoccaceae</taxon>
        <taxon>Pseudooceanicola</taxon>
    </lineage>
</organism>
<dbReference type="Proteomes" id="UP000649829">
    <property type="component" value="Unassembled WGS sequence"/>
</dbReference>
<dbReference type="EMBL" id="BMLF01000002">
    <property type="protein sequence ID" value="GGM08964.1"/>
    <property type="molecule type" value="Genomic_DNA"/>
</dbReference>
<evidence type="ECO:0008006" key="3">
    <source>
        <dbReference type="Google" id="ProtNLM"/>
    </source>
</evidence>